<comment type="caution">
    <text evidence="1">The sequence shown here is derived from an EMBL/GenBank/DDBJ whole genome shotgun (WGS) entry which is preliminary data.</text>
</comment>
<dbReference type="Proteomes" id="UP000294664">
    <property type="component" value="Unassembled WGS sequence"/>
</dbReference>
<proteinExistence type="predicted"/>
<accession>A0A4R3LY19</accession>
<evidence type="ECO:0000313" key="2">
    <source>
        <dbReference type="Proteomes" id="UP000294664"/>
    </source>
</evidence>
<dbReference type="EMBL" id="SMAI01000004">
    <property type="protein sequence ID" value="TCT05542.1"/>
    <property type="molecule type" value="Genomic_DNA"/>
</dbReference>
<sequence>MGKTQTIADKERQDAEFKAFMEKLASDSRKKETEMLEAIQAVVSDFYTKNGWKFSRFFGDRRSDYQNYSDWSLQRVADIITTIGKAISAAKFPSPEVPGSEKASPETNAEVKQNLPAFVEDINLTINRVVALLNGFLTQFASHSSVSQKAAFQDLPMSGGLHLFIAQSGSVYHEKKFFETQFIGSFQIVFEAYMSVEEARAISIQQILKTTQKEIEIVNAQILDIREVQGETLKQYIREPKMYKETKLDFDEMIAMMKVSRDELVKEYDKYKTVSEMVDDLLPVIDLAPLGISFATAPGHEAKVPLSEIFEDAWEARLAERMIREKIGA</sequence>
<evidence type="ECO:0000313" key="1">
    <source>
        <dbReference type="EMBL" id="TCT05542.1"/>
    </source>
</evidence>
<dbReference type="RefSeq" id="WP_132030888.1">
    <property type="nucleotide sequence ID" value="NZ_SMAI01000004.1"/>
</dbReference>
<reference evidence="1 2" key="1">
    <citation type="submission" date="2019-03" db="EMBL/GenBank/DDBJ databases">
        <title>Genomic Encyclopedia of Type Strains, Phase IV (KMG-IV): sequencing the most valuable type-strain genomes for metagenomic binning, comparative biology and taxonomic classification.</title>
        <authorList>
            <person name="Goeker M."/>
        </authorList>
    </citation>
    <scope>NUCLEOTIDE SEQUENCE [LARGE SCALE GENOMIC DNA]</scope>
    <source>
        <strain evidence="1 2">DSM 9035</strain>
    </source>
</reference>
<dbReference type="OrthoDB" id="8455901at2"/>
<keyword evidence="2" id="KW-1185">Reference proteome</keyword>
<organism evidence="1 2">
    <name type="scientific">Aquabacter spiritensis</name>
    <dbReference type="NCBI Taxonomy" id="933073"/>
    <lineage>
        <taxon>Bacteria</taxon>
        <taxon>Pseudomonadati</taxon>
        <taxon>Pseudomonadota</taxon>
        <taxon>Alphaproteobacteria</taxon>
        <taxon>Hyphomicrobiales</taxon>
        <taxon>Xanthobacteraceae</taxon>
        <taxon>Aquabacter</taxon>
    </lineage>
</organism>
<protein>
    <submittedName>
        <fullName evidence="1">Uncharacterized protein</fullName>
    </submittedName>
</protein>
<dbReference type="AlphaFoldDB" id="A0A4R3LY19"/>
<gene>
    <name evidence="1" type="ORF">EDC64_10499</name>
</gene>
<name>A0A4R3LY19_9HYPH</name>